<evidence type="ECO:0000313" key="4">
    <source>
        <dbReference type="Proteomes" id="UP000276133"/>
    </source>
</evidence>
<evidence type="ECO:0000256" key="1">
    <source>
        <dbReference type="SAM" id="Phobius"/>
    </source>
</evidence>
<keyword evidence="2" id="KW-0732">Signal</keyword>
<proteinExistence type="predicted"/>
<protein>
    <submittedName>
        <fullName evidence="3">Uncharacterized protein</fullName>
    </submittedName>
</protein>
<keyword evidence="1" id="KW-1133">Transmembrane helix</keyword>
<accession>A0A3M7PK96</accession>
<feature type="chain" id="PRO_5018264813" evidence="2">
    <location>
        <begin position="17"/>
        <end position="177"/>
    </location>
</feature>
<name>A0A3M7PK96_BRAPC</name>
<comment type="caution">
    <text evidence="3">The sequence shown here is derived from an EMBL/GenBank/DDBJ whole genome shotgun (WGS) entry which is preliminary data.</text>
</comment>
<evidence type="ECO:0000256" key="2">
    <source>
        <dbReference type="SAM" id="SignalP"/>
    </source>
</evidence>
<sequence>MNCFLFLMSIITFTESEKILLDPSKSDDFICNDQLDRLWFRFTYENTSEIFEKSEDLILHYSYQPCSESNDCGPKHLATINSSTSILRLIINSAYSYKIEISTYQKFKNITNDKLCNNFEFYQFVECGQYGLNIASNGSCSLFLISNEMEFSIVKYVYLFFGLTLSLVVMAKYQIIK</sequence>
<keyword evidence="1" id="KW-0812">Transmembrane</keyword>
<evidence type="ECO:0000313" key="3">
    <source>
        <dbReference type="EMBL" id="RMZ99130.1"/>
    </source>
</evidence>
<reference evidence="3 4" key="1">
    <citation type="journal article" date="2018" name="Sci. Rep.">
        <title>Genomic signatures of local adaptation to the degree of environmental predictability in rotifers.</title>
        <authorList>
            <person name="Franch-Gras L."/>
            <person name="Hahn C."/>
            <person name="Garcia-Roger E.M."/>
            <person name="Carmona M.J."/>
            <person name="Serra M."/>
            <person name="Gomez A."/>
        </authorList>
    </citation>
    <scope>NUCLEOTIDE SEQUENCE [LARGE SCALE GENOMIC DNA]</scope>
    <source>
        <strain evidence="3">HYR1</strain>
    </source>
</reference>
<dbReference type="AlphaFoldDB" id="A0A3M7PK96"/>
<keyword evidence="4" id="KW-1185">Reference proteome</keyword>
<feature type="transmembrane region" description="Helical" evidence="1">
    <location>
        <begin position="156"/>
        <end position="175"/>
    </location>
</feature>
<keyword evidence="1" id="KW-0472">Membrane</keyword>
<organism evidence="3 4">
    <name type="scientific">Brachionus plicatilis</name>
    <name type="common">Marine rotifer</name>
    <name type="synonym">Brachionus muelleri</name>
    <dbReference type="NCBI Taxonomy" id="10195"/>
    <lineage>
        <taxon>Eukaryota</taxon>
        <taxon>Metazoa</taxon>
        <taxon>Spiralia</taxon>
        <taxon>Gnathifera</taxon>
        <taxon>Rotifera</taxon>
        <taxon>Eurotatoria</taxon>
        <taxon>Monogononta</taxon>
        <taxon>Pseudotrocha</taxon>
        <taxon>Ploima</taxon>
        <taxon>Brachionidae</taxon>
        <taxon>Brachionus</taxon>
    </lineage>
</organism>
<feature type="signal peptide" evidence="2">
    <location>
        <begin position="1"/>
        <end position="16"/>
    </location>
</feature>
<gene>
    <name evidence="3" type="ORF">BpHYR1_000536</name>
</gene>
<dbReference type="Proteomes" id="UP000276133">
    <property type="component" value="Unassembled WGS sequence"/>
</dbReference>
<dbReference type="EMBL" id="REGN01010399">
    <property type="protein sequence ID" value="RMZ99130.1"/>
    <property type="molecule type" value="Genomic_DNA"/>
</dbReference>